<dbReference type="Proteomes" id="UP000322159">
    <property type="component" value="Chromosome"/>
</dbReference>
<dbReference type="RefSeq" id="WP_149325804.1">
    <property type="nucleotide sequence ID" value="NZ_CP043504.1"/>
</dbReference>
<sequence length="209" mass="22578">MARDTGWEHVVAELVAERGDALLRYARLLSGSPDDAADLVQDALVRTFGRLRNGFTVASAEAYVRRAILNAYLDGGRRVSRWRKVAPSQYRPEEVPSPDAETDTRLDLHGELSKLTPRERACLLLRYYDDLKVDDIATTLGISAGAVKRYLSDGLAKMAIALADDGTVAGRLGPGGARPGTGTTPYLSGPANPPSPDHPTKEGDRAHRS</sequence>
<evidence type="ECO:0000256" key="3">
    <source>
        <dbReference type="ARBA" id="ARBA00023082"/>
    </source>
</evidence>
<keyword evidence="4" id="KW-0238">DNA-binding</keyword>
<dbReference type="InterPro" id="IPR013324">
    <property type="entry name" value="RNA_pol_sigma_r3/r4-like"/>
</dbReference>
<keyword evidence="5" id="KW-0804">Transcription</keyword>
<dbReference type="InterPro" id="IPR013249">
    <property type="entry name" value="RNA_pol_sigma70_r4_t2"/>
</dbReference>
<evidence type="ECO:0000259" key="8">
    <source>
        <dbReference type="Pfam" id="PF08281"/>
    </source>
</evidence>
<dbReference type="InterPro" id="IPR036388">
    <property type="entry name" value="WH-like_DNA-bd_sf"/>
</dbReference>
<evidence type="ECO:0000256" key="5">
    <source>
        <dbReference type="ARBA" id="ARBA00023163"/>
    </source>
</evidence>
<evidence type="ECO:0000256" key="1">
    <source>
        <dbReference type="ARBA" id="ARBA00010641"/>
    </source>
</evidence>
<dbReference type="Gene3D" id="1.10.10.10">
    <property type="entry name" value="Winged helix-like DNA-binding domain superfamily/Winged helix DNA-binding domain"/>
    <property type="match status" value="1"/>
</dbReference>
<dbReference type="InterPro" id="IPR007627">
    <property type="entry name" value="RNA_pol_sigma70_r2"/>
</dbReference>
<organism evidence="9 10">
    <name type="scientific">Protaetiibacter larvae</name>
    <dbReference type="NCBI Taxonomy" id="2592654"/>
    <lineage>
        <taxon>Bacteria</taxon>
        <taxon>Bacillati</taxon>
        <taxon>Actinomycetota</taxon>
        <taxon>Actinomycetes</taxon>
        <taxon>Micrococcales</taxon>
        <taxon>Microbacteriaceae</taxon>
        <taxon>Protaetiibacter</taxon>
    </lineage>
</organism>
<dbReference type="EMBL" id="CP043504">
    <property type="protein sequence ID" value="QEO10387.1"/>
    <property type="molecule type" value="Genomic_DNA"/>
</dbReference>
<dbReference type="KEGG" id="lyk:FLP23_10450"/>
<evidence type="ECO:0000256" key="6">
    <source>
        <dbReference type="SAM" id="MobiDB-lite"/>
    </source>
</evidence>
<dbReference type="GO" id="GO:0016987">
    <property type="term" value="F:sigma factor activity"/>
    <property type="evidence" value="ECO:0007669"/>
    <property type="project" value="UniProtKB-KW"/>
</dbReference>
<evidence type="ECO:0000256" key="4">
    <source>
        <dbReference type="ARBA" id="ARBA00023125"/>
    </source>
</evidence>
<dbReference type="Pfam" id="PF04542">
    <property type="entry name" value="Sigma70_r2"/>
    <property type="match status" value="1"/>
</dbReference>
<feature type="region of interest" description="Disordered" evidence="6">
    <location>
        <begin position="170"/>
        <end position="209"/>
    </location>
</feature>
<dbReference type="GO" id="GO:0003677">
    <property type="term" value="F:DNA binding"/>
    <property type="evidence" value="ECO:0007669"/>
    <property type="project" value="UniProtKB-KW"/>
</dbReference>
<dbReference type="SUPFAM" id="SSF88946">
    <property type="entry name" value="Sigma2 domain of RNA polymerase sigma factors"/>
    <property type="match status" value="1"/>
</dbReference>
<keyword evidence="2" id="KW-0805">Transcription regulation</keyword>
<dbReference type="OrthoDB" id="3688906at2"/>
<feature type="domain" description="RNA polymerase sigma-70 region 2" evidence="7">
    <location>
        <begin position="15"/>
        <end position="79"/>
    </location>
</feature>
<dbReference type="Pfam" id="PF08281">
    <property type="entry name" value="Sigma70_r4_2"/>
    <property type="match status" value="1"/>
</dbReference>
<keyword evidence="10" id="KW-1185">Reference proteome</keyword>
<name>A0A5C1YBZ3_9MICO</name>
<dbReference type="AlphaFoldDB" id="A0A5C1YBZ3"/>
<dbReference type="CDD" id="cd06171">
    <property type="entry name" value="Sigma70_r4"/>
    <property type="match status" value="1"/>
</dbReference>
<feature type="compositionally biased region" description="Basic and acidic residues" evidence="6">
    <location>
        <begin position="198"/>
        <end position="209"/>
    </location>
</feature>
<dbReference type="PANTHER" id="PTHR43133">
    <property type="entry name" value="RNA POLYMERASE ECF-TYPE SIGMA FACTO"/>
    <property type="match status" value="1"/>
</dbReference>
<dbReference type="NCBIfam" id="TIGR02937">
    <property type="entry name" value="sigma70-ECF"/>
    <property type="match status" value="1"/>
</dbReference>
<keyword evidence="3" id="KW-0731">Sigma factor</keyword>
<accession>A0A5C1YBZ3</accession>
<dbReference type="PANTHER" id="PTHR43133:SF50">
    <property type="entry name" value="ECF RNA POLYMERASE SIGMA FACTOR SIGM"/>
    <property type="match status" value="1"/>
</dbReference>
<gene>
    <name evidence="9" type="ORF">FLP23_10450</name>
</gene>
<comment type="similarity">
    <text evidence="1">Belongs to the sigma-70 factor family. ECF subfamily.</text>
</comment>
<dbReference type="GO" id="GO:0006352">
    <property type="term" value="P:DNA-templated transcription initiation"/>
    <property type="evidence" value="ECO:0007669"/>
    <property type="project" value="InterPro"/>
</dbReference>
<dbReference type="InterPro" id="IPR014284">
    <property type="entry name" value="RNA_pol_sigma-70_dom"/>
</dbReference>
<dbReference type="Gene3D" id="1.10.1740.10">
    <property type="match status" value="1"/>
</dbReference>
<feature type="domain" description="RNA polymerase sigma factor 70 region 4 type 2" evidence="8">
    <location>
        <begin position="107"/>
        <end position="158"/>
    </location>
</feature>
<proteinExistence type="inferred from homology"/>
<dbReference type="InterPro" id="IPR039425">
    <property type="entry name" value="RNA_pol_sigma-70-like"/>
</dbReference>
<evidence type="ECO:0000256" key="2">
    <source>
        <dbReference type="ARBA" id="ARBA00023015"/>
    </source>
</evidence>
<reference evidence="9 10" key="1">
    <citation type="submission" date="2019-09" db="EMBL/GenBank/DDBJ databases">
        <title>Genome sequencing of strain KACC 19322.</title>
        <authorList>
            <person name="Heo J."/>
            <person name="Kim S.-J."/>
            <person name="Kim J.-S."/>
            <person name="Hong S.-B."/>
            <person name="Kwon S.-W."/>
        </authorList>
    </citation>
    <scope>NUCLEOTIDE SEQUENCE [LARGE SCALE GENOMIC DNA]</scope>
    <source>
        <strain evidence="9 10">KACC 19322</strain>
    </source>
</reference>
<evidence type="ECO:0000313" key="9">
    <source>
        <dbReference type="EMBL" id="QEO10387.1"/>
    </source>
</evidence>
<evidence type="ECO:0000259" key="7">
    <source>
        <dbReference type="Pfam" id="PF04542"/>
    </source>
</evidence>
<evidence type="ECO:0000313" key="10">
    <source>
        <dbReference type="Proteomes" id="UP000322159"/>
    </source>
</evidence>
<dbReference type="InterPro" id="IPR013325">
    <property type="entry name" value="RNA_pol_sigma_r2"/>
</dbReference>
<protein>
    <submittedName>
        <fullName evidence="9">SigE family RNA polymerase sigma factor</fullName>
    </submittedName>
</protein>
<dbReference type="SUPFAM" id="SSF88659">
    <property type="entry name" value="Sigma3 and sigma4 domains of RNA polymerase sigma factors"/>
    <property type="match status" value="1"/>
</dbReference>